<feature type="active site" description="Nucleophile" evidence="4">
    <location>
        <position position="363"/>
    </location>
</feature>
<dbReference type="Pfam" id="PF01019">
    <property type="entry name" value="G_glu_transpept"/>
    <property type="match status" value="1"/>
</dbReference>
<dbReference type="AlphaFoldDB" id="A0A1S2LHT0"/>
<feature type="binding site" evidence="5">
    <location>
        <position position="446"/>
    </location>
    <ligand>
        <name>L-glutamate</name>
        <dbReference type="ChEBI" id="CHEBI:29985"/>
    </ligand>
</feature>
<evidence type="ECO:0000256" key="1">
    <source>
        <dbReference type="ARBA" id="ARBA00001049"/>
    </source>
</evidence>
<dbReference type="NCBIfam" id="TIGR00066">
    <property type="entry name" value="g_glut_trans"/>
    <property type="match status" value="1"/>
</dbReference>
<keyword evidence="6" id="KW-0317">Glutathione biosynthesis</keyword>
<dbReference type="Proteomes" id="UP000179524">
    <property type="component" value="Unassembled WGS sequence"/>
</dbReference>
<keyword evidence="6" id="KW-0378">Hydrolase</keyword>
<dbReference type="GO" id="GO:0006751">
    <property type="term" value="P:glutathione catabolic process"/>
    <property type="evidence" value="ECO:0007669"/>
    <property type="project" value="UniProtKB-UniRule"/>
</dbReference>
<dbReference type="EC" id="2.3.2.2" evidence="6"/>
<dbReference type="PANTHER" id="PTHR43881">
    <property type="entry name" value="GAMMA-GLUTAMYLTRANSPEPTIDASE (AFU_ORTHOLOGUE AFUA_4G13580)"/>
    <property type="match status" value="1"/>
</dbReference>
<dbReference type="EC" id="3.4.19.13" evidence="6"/>
<organism evidence="7 8">
    <name type="scientific">Anaerobacillus alkalilacustris</name>
    <dbReference type="NCBI Taxonomy" id="393763"/>
    <lineage>
        <taxon>Bacteria</taxon>
        <taxon>Bacillati</taxon>
        <taxon>Bacillota</taxon>
        <taxon>Bacilli</taxon>
        <taxon>Bacillales</taxon>
        <taxon>Bacillaceae</taxon>
        <taxon>Anaerobacillus</taxon>
    </lineage>
</organism>
<comment type="catalytic activity">
    <reaction evidence="1 6">
        <text>an S-substituted glutathione + H2O = an S-substituted L-cysteinylglycine + L-glutamate</text>
        <dbReference type="Rhea" id="RHEA:59468"/>
        <dbReference type="ChEBI" id="CHEBI:15377"/>
        <dbReference type="ChEBI" id="CHEBI:29985"/>
        <dbReference type="ChEBI" id="CHEBI:90779"/>
        <dbReference type="ChEBI" id="CHEBI:143103"/>
        <dbReference type="EC" id="3.4.19.13"/>
    </reaction>
</comment>
<evidence type="ECO:0000256" key="6">
    <source>
        <dbReference type="RuleBase" id="RU368036"/>
    </source>
</evidence>
<name>A0A1S2LHT0_9BACI</name>
<dbReference type="InterPro" id="IPR043138">
    <property type="entry name" value="GGT_lsub"/>
</dbReference>
<evidence type="ECO:0000256" key="2">
    <source>
        <dbReference type="ARBA" id="ARBA00001089"/>
    </source>
</evidence>
<dbReference type="PRINTS" id="PR01210">
    <property type="entry name" value="GGTRANSPTASE"/>
</dbReference>
<dbReference type="EMBL" id="MLQR01000033">
    <property type="protein sequence ID" value="OIJ12079.1"/>
    <property type="molecule type" value="Genomic_DNA"/>
</dbReference>
<proteinExistence type="inferred from homology"/>
<dbReference type="RefSeq" id="WP_071310323.1">
    <property type="nucleotide sequence ID" value="NZ_MLQR01000033.1"/>
</dbReference>
<gene>
    <name evidence="7" type="ORF">BKP37_14450</name>
</gene>
<dbReference type="InterPro" id="IPR052896">
    <property type="entry name" value="GGT-like_enzyme"/>
</dbReference>
<keyword evidence="6" id="KW-0865">Zymogen</keyword>
<dbReference type="GO" id="GO:0103068">
    <property type="term" value="F:leukotriene C4 gamma-glutamyl transferase activity"/>
    <property type="evidence" value="ECO:0007669"/>
    <property type="project" value="UniProtKB-EC"/>
</dbReference>
<comment type="catalytic activity">
    <reaction evidence="3 6">
        <text>an N-terminal (5-L-glutamyl)-[peptide] + an alpha-amino acid = 5-L-glutamyl amino acid + an N-terminal L-alpha-aminoacyl-[peptide]</text>
        <dbReference type="Rhea" id="RHEA:23904"/>
        <dbReference type="Rhea" id="RHEA-COMP:9780"/>
        <dbReference type="Rhea" id="RHEA-COMP:9795"/>
        <dbReference type="ChEBI" id="CHEBI:77644"/>
        <dbReference type="ChEBI" id="CHEBI:78597"/>
        <dbReference type="ChEBI" id="CHEBI:78599"/>
        <dbReference type="ChEBI" id="CHEBI:78608"/>
        <dbReference type="EC" id="2.3.2.2"/>
    </reaction>
</comment>
<evidence type="ECO:0000313" key="7">
    <source>
        <dbReference type="EMBL" id="OIJ12079.1"/>
    </source>
</evidence>
<keyword evidence="6" id="KW-0012">Acyltransferase</keyword>
<reference evidence="7 8" key="1">
    <citation type="submission" date="2016-10" db="EMBL/GenBank/DDBJ databases">
        <title>Draft genome sequences of four alkaliphilic bacteria belonging to the Anaerobacillus genus.</title>
        <authorList>
            <person name="Bassil N.M."/>
            <person name="Lloyd J.R."/>
        </authorList>
    </citation>
    <scope>NUCLEOTIDE SEQUENCE [LARGE SCALE GENOMIC DNA]</scope>
    <source>
        <strain evidence="7 8">DSM 18345</strain>
    </source>
</reference>
<sequence length="550" mass="61005">MRNYKQFSYRPTTMAPNGMVTSPHYLATQAGMNILQNGGNAIEAAIAAAASISVVYPHMNGIGGDNFWLVYNAKKQELKGLNGSGRAGEFATIDFYQKQNYETIPARGYLSANTVPGSVAGWDQAYQYSKKYLGGDIPWSELLQPAISYAKKGFPVTPSQAYWTKINTQKSDEFRNLQRFDEFQNIFLKENGLLYQAGELMMQHDLAVTLETIAKEGSRAFYQGSIGKQIVDDLRLNGGLLTEGDFRKHSSDWVKPISVNYRGYTAYNLPPNTQGLASLSILNILKHFDLTCIEEGSPEYIHLIVEATKLAFGDRDQWLTDPDFSHIPVDELISEKRGKQLAAKINLAETLSMEKQLEPKGDTVWLGVVDQYGNAVSLIQSIYHDFGSGIIPKGTGVLLQNRGSFFSLNPNDVNCLQPNKRTFHTLNPAMLFRGKSPYLVYGTMGGEGQPQTQAALVTRIIDYNYSVQAAIEAPRWLYGRTWGANSNRLKIESRISKEVRNELQKKGHCIEAVDEFTDIMGHAGVILIDDGNKVKYGGADPRGDGIAIGH</sequence>
<dbReference type="Gene3D" id="3.60.20.40">
    <property type="match status" value="1"/>
</dbReference>
<protein>
    <recommendedName>
        <fullName evidence="6">Glutathione hydrolase proenzyme</fullName>
        <ecNumber evidence="6">2.3.2.2</ecNumber>
        <ecNumber evidence="6">3.4.19.13</ecNumber>
    </recommendedName>
    <component>
        <recommendedName>
            <fullName evidence="6">Glutathione hydrolase large chain</fullName>
        </recommendedName>
    </component>
    <component>
        <recommendedName>
            <fullName evidence="6">Glutathione hydrolase small chain</fullName>
        </recommendedName>
    </component>
</protein>
<comment type="caution">
    <text evidence="7">The sequence shown here is derived from an EMBL/GenBank/DDBJ whole genome shotgun (WGS) entry which is preliminary data.</text>
</comment>
<evidence type="ECO:0000256" key="5">
    <source>
        <dbReference type="PIRSR" id="PIRSR600101-2"/>
    </source>
</evidence>
<evidence type="ECO:0000313" key="8">
    <source>
        <dbReference type="Proteomes" id="UP000179524"/>
    </source>
</evidence>
<dbReference type="InterPro" id="IPR029055">
    <property type="entry name" value="Ntn_hydrolases_N"/>
</dbReference>
<dbReference type="GO" id="GO:0036374">
    <property type="term" value="F:glutathione hydrolase activity"/>
    <property type="evidence" value="ECO:0007669"/>
    <property type="project" value="UniProtKB-UniRule"/>
</dbReference>
<comment type="subunit">
    <text evidence="6">This enzyme consists of two polypeptide chains, which are synthesized in precursor form from a single polypeptide.</text>
</comment>
<keyword evidence="8" id="KW-1185">Reference proteome</keyword>
<comment type="pathway">
    <text evidence="6">Sulfur metabolism; glutathione metabolism.</text>
</comment>
<keyword evidence="6 7" id="KW-0808">Transferase</keyword>
<comment type="PTM">
    <text evidence="6">Cleaved by autocatalysis into a large and a small subunit.</text>
</comment>
<evidence type="ECO:0000256" key="4">
    <source>
        <dbReference type="PIRSR" id="PIRSR600101-1"/>
    </source>
</evidence>
<dbReference type="SUPFAM" id="SSF56235">
    <property type="entry name" value="N-terminal nucleophile aminohydrolases (Ntn hydrolases)"/>
    <property type="match status" value="1"/>
</dbReference>
<comment type="similarity">
    <text evidence="6">Belongs to the gamma-glutamyltransferase family.</text>
</comment>
<dbReference type="PANTHER" id="PTHR43881:SF5">
    <property type="entry name" value="GAMMA-GLUTAMYLTRANSPEPTIDASE"/>
    <property type="match status" value="1"/>
</dbReference>
<dbReference type="GO" id="GO:0006750">
    <property type="term" value="P:glutathione biosynthetic process"/>
    <property type="evidence" value="ECO:0007669"/>
    <property type="project" value="UniProtKB-KW"/>
</dbReference>
<dbReference type="Gene3D" id="1.10.246.130">
    <property type="match status" value="1"/>
</dbReference>
<comment type="catalytic activity">
    <reaction evidence="2 6">
        <text>glutathione + H2O = L-cysteinylglycine + L-glutamate</text>
        <dbReference type="Rhea" id="RHEA:28807"/>
        <dbReference type="ChEBI" id="CHEBI:15377"/>
        <dbReference type="ChEBI" id="CHEBI:29985"/>
        <dbReference type="ChEBI" id="CHEBI:57925"/>
        <dbReference type="ChEBI" id="CHEBI:61694"/>
        <dbReference type="EC" id="3.4.19.13"/>
    </reaction>
</comment>
<dbReference type="OrthoDB" id="9781342at2"/>
<accession>A0A1S2LHT0</accession>
<dbReference type="InterPro" id="IPR043137">
    <property type="entry name" value="GGT_ssub_C"/>
</dbReference>
<dbReference type="UniPathway" id="UPA00204"/>
<dbReference type="InterPro" id="IPR000101">
    <property type="entry name" value="GGT_peptidase"/>
</dbReference>
<evidence type="ECO:0000256" key="3">
    <source>
        <dbReference type="ARBA" id="ARBA00047417"/>
    </source>
</evidence>